<dbReference type="OrthoDB" id="1070451at2"/>
<dbReference type="EMBL" id="SGVY01000020">
    <property type="protein sequence ID" value="TFH80522.1"/>
    <property type="molecule type" value="Genomic_DNA"/>
</dbReference>
<keyword evidence="3" id="KW-1185">Reference proteome</keyword>
<dbReference type="Pfam" id="PF14897">
    <property type="entry name" value="EpsG"/>
    <property type="match status" value="1"/>
</dbReference>
<protein>
    <submittedName>
        <fullName evidence="2">EpsG family protein</fullName>
    </submittedName>
</protein>
<keyword evidence="1" id="KW-1133">Transmembrane helix</keyword>
<dbReference type="AlphaFoldDB" id="A0A4Y8VJ96"/>
<accession>A0A4Y8VJ96</accession>
<keyword evidence="1" id="KW-0812">Transmembrane</keyword>
<reference evidence="2 3" key="1">
    <citation type="submission" date="2019-02" db="EMBL/GenBank/DDBJ databases">
        <title>Draft Genome Sequence of the Prevotella sp. BCRC 81118, Isolated from Human Feces.</title>
        <authorList>
            <person name="Huang C.-H."/>
        </authorList>
    </citation>
    <scope>NUCLEOTIDE SEQUENCE [LARGE SCALE GENOMIC DNA]</scope>
    <source>
        <strain evidence="2 3">BCRC 81118</strain>
    </source>
</reference>
<feature type="transmembrane region" description="Helical" evidence="1">
    <location>
        <begin position="166"/>
        <end position="189"/>
    </location>
</feature>
<gene>
    <name evidence="2" type="ORF">EXN75_08810</name>
</gene>
<feature type="transmembrane region" description="Helical" evidence="1">
    <location>
        <begin position="280"/>
        <end position="301"/>
    </location>
</feature>
<dbReference type="GeneID" id="302995386"/>
<feature type="transmembrane region" description="Helical" evidence="1">
    <location>
        <begin position="249"/>
        <end position="268"/>
    </location>
</feature>
<dbReference type="InterPro" id="IPR049458">
    <property type="entry name" value="EpsG-like"/>
</dbReference>
<name>A0A4Y8VJ96_9BACT</name>
<evidence type="ECO:0000313" key="3">
    <source>
        <dbReference type="Proteomes" id="UP000297872"/>
    </source>
</evidence>
<feature type="transmembrane region" description="Helical" evidence="1">
    <location>
        <begin position="201"/>
        <end position="219"/>
    </location>
</feature>
<dbReference type="RefSeq" id="WP_134843516.1">
    <property type="nucleotide sequence ID" value="NZ_SGVY01000020.1"/>
</dbReference>
<evidence type="ECO:0000313" key="2">
    <source>
        <dbReference type="EMBL" id="TFH80522.1"/>
    </source>
</evidence>
<evidence type="ECO:0000256" key="1">
    <source>
        <dbReference type="SAM" id="Phobius"/>
    </source>
</evidence>
<keyword evidence="1" id="KW-0472">Membrane</keyword>
<feature type="transmembrane region" description="Helical" evidence="1">
    <location>
        <begin position="119"/>
        <end position="136"/>
    </location>
</feature>
<feature type="transmembrane region" description="Helical" evidence="1">
    <location>
        <begin position="331"/>
        <end position="348"/>
    </location>
</feature>
<proteinExistence type="predicted"/>
<feature type="transmembrane region" description="Helical" evidence="1">
    <location>
        <begin position="29"/>
        <end position="47"/>
    </location>
</feature>
<sequence>MLYFTLFIFYIIFAIFVERANIKSDNKKKYILLSFIVVTFMVGLRNYSDWADSGVYAFSFQNAPLLKDFSFEESPVGYREKGFYLLTSCIKTIKDNTHFFFLTVSGLSFFFLYKFNRAYCLFPILAFAVYMARFLAGRNNMQIRAGLAIPLVLFLGTKYVQEKKILKFLITIFLGYCLHHSMIIALPLYLANYFKLQKAHVIIGLLLAFIVAIWGGNTIKHFMSSSSFIQDLASSYINDDSIKKYSATLANPMIYYQCCFLLLFTIYEKKLRNYVKCYDLIRFGYFYSTVLLIVLYDYAIVAGRTSTIFATYEMVIVPSLILAFRGIFQKIYLCVLVVLYSFFFIQNWKPIQLSDMEVQQAIQIDR</sequence>
<comment type="caution">
    <text evidence="2">The sequence shown here is derived from an EMBL/GenBank/DDBJ whole genome shotgun (WGS) entry which is preliminary data.</text>
</comment>
<feature type="transmembrane region" description="Helical" evidence="1">
    <location>
        <begin position="97"/>
        <end position="113"/>
    </location>
</feature>
<dbReference type="Proteomes" id="UP000297872">
    <property type="component" value="Unassembled WGS sequence"/>
</dbReference>
<organism evidence="2 3">
    <name type="scientific">Segatella hominis</name>
    <dbReference type="NCBI Taxonomy" id="2518605"/>
    <lineage>
        <taxon>Bacteria</taxon>
        <taxon>Pseudomonadati</taxon>
        <taxon>Bacteroidota</taxon>
        <taxon>Bacteroidia</taxon>
        <taxon>Bacteroidales</taxon>
        <taxon>Prevotellaceae</taxon>
        <taxon>Segatella</taxon>
    </lineage>
</organism>